<dbReference type="RefSeq" id="WP_021182372.1">
    <property type="nucleotide sequence ID" value="NZ_CP024636.1"/>
</dbReference>
<reference evidence="8" key="3">
    <citation type="submission" date="2023-07" db="EMBL/GenBank/DDBJ databases">
        <title>The extreme plant-growth-promoting properties of Pantoea phytobeneficialis PF55 revealed by functional and genomic analysis.</title>
        <authorList>
            <person name="Nascimento F.X."/>
            <person name="Marcio R.J."/>
        </authorList>
    </citation>
    <scope>NUCLEOTIDE SEQUENCE</scope>
    <source>
        <strain evidence="8">PF55</strain>
    </source>
</reference>
<dbReference type="PANTHER" id="PTHR38098:SF1">
    <property type="entry name" value="LPS-ASSEMBLY LIPOPROTEIN LPTE"/>
    <property type="match status" value="1"/>
</dbReference>
<reference evidence="10" key="1">
    <citation type="submission" date="2017-11" db="EMBL/GenBank/DDBJ databases">
        <title>Genome sequence of Pantoea sp. MSR2.</title>
        <authorList>
            <person name="Nascimento F.X."/>
        </authorList>
    </citation>
    <scope>NUCLEOTIDE SEQUENCE [LARGE SCALE GENOMIC DNA]</scope>
    <source>
        <strain evidence="10">MSR2</strain>
    </source>
</reference>
<dbReference type="PROSITE" id="PS51257">
    <property type="entry name" value="PROKAR_LIPOPROTEIN"/>
    <property type="match status" value="1"/>
</dbReference>
<dbReference type="AlphaFoldDB" id="A0AAP9H3M2"/>
<keyword evidence="3 6" id="KW-0564">Palmitate</keyword>
<dbReference type="KEGG" id="ppho:CTZ24_05525"/>
<dbReference type="Pfam" id="PF04390">
    <property type="entry name" value="LptE"/>
    <property type="match status" value="1"/>
</dbReference>
<dbReference type="Proteomes" id="UP000424872">
    <property type="component" value="Chromosome"/>
</dbReference>
<feature type="region of interest" description="Disordered" evidence="7">
    <location>
        <begin position="167"/>
        <end position="198"/>
    </location>
</feature>
<dbReference type="HAMAP" id="MF_01186">
    <property type="entry name" value="LPS_assembly_LptE"/>
    <property type="match status" value="1"/>
</dbReference>
<dbReference type="Gene3D" id="3.30.160.150">
    <property type="entry name" value="Lipoprotein like domain"/>
    <property type="match status" value="1"/>
</dbReference>
<feature type="compositionally biased region" description="Low complexity" evidence="7">
    <location>
        <begin position="177"/>
        <end position="198"/>
    </location>
</feature>
<evidence type="ECO:0000256" key="2">
    <source>
        <dbReference type="ARBA" id="ARBA00023136"/>
    </source>
</evidence>
<proteinExistence type="inferred from homology"/>
<sequence>MRQLIIRLFVLLAVMITAGCGFHPRGTTQIPAEMKTLIVSTGDPYGPLARTVRQQLRLNNVRIVDDTKDARATIPTLRLGAERQGRDTASVFISGTTAEYSLVMTVTAQVLLPGKGIYPISTTVYRSFFDNPNAALAKDAEQDKIVQEMRQRAAEQLVRKLLVVHAAQESQKDTLPEPEVIVPGESPEVPSSSATSLQ</sequence>
<comment type="subunit">
    <text evidence="6">Component of the lipopolysaccharide transport and assembly complex. Interacts with LptD.</text>
</comment>
<dbReference type="EMBL" id="JAUOOM010000016">
    <property type="protein sequence ID" value="MDO6408132.1"/>
    <property type="molecule type" value="Genomic_DNA"/>
</dbReference>
<evidence type="ECO:0000256" key="1">
    <source>
        <dbReference type="ARBA" id="ARBA00022729"/>
    </source>
</evidence>
<evidence type="ECO:0000256" key="6">
    <source>
        <dbReference type="HAMAP-Rule" id="MF_01186"/>
    </source>
</evidence>
<evidence type="ECO:0000313" key="8">
    <source>
        <dbReference type="EMBL" id="MDO6408132.1"/>
    </source>
</evidence>
<organism evidence="9 10">
    <name type="scientific">Pantoea phytobeneficialis</name>
    <dbReference type="NCBI Taxonomy" id="2052056"/>
    <lineage>
        <taxon>Bacteria</taxon>
        <taxon>Pseudomonadati</taxon>
        <taxon>Pseudomonadota</taxon>
        <taxon>Gammaproteobacteria</taxon>
        <taxon>Enterobacterales</taxon>
        <taxon>Erwiniaceae</taxon>
        <taxon>Pantoea</taxon>
    </lineage>
</organism>
<keyword evidence="5 6" id="KW-0449">Lipoprotein</keyword>
<evidence type="ECO:0000256" key="3">
    <source>
        <dbReference type="ARBA" id="ARBA00023139"/>
    </source>
</evidence>
<keyword evidence="1 6" id="KW-0732">Signal</keyword>
<evidence type="ECO:0000313" key="9">
    <source>
        <dbReference type="EMBL" id="QGR05897.1"/>
    </source>
</evidence>
<comment type="subcellular location">
    <subcellularLocation>
        <location evidence="6">Cell outer membrane</location>
        <topology evidence="6">Lipid-anchor</topology>
    </subcellularLocation>
</comment>
<keyword evidence="2 6" id="KW-0472">Membrane</keyword>
<comment type="similarity">
    <text evidence="6">Belongs to the LptE lipoprotein family.</text>
</comment>
<dbReference type="PANTHER" id="PTHR38098">
    <property type="entry name" value="LPS-ASSEMBLY LIPOPROTEIN LPTE"/>
    <property type="match status" value="1"/>
</dbReference>
<dbReference type="GO" id="GO:0001530">
    <property type="term" value="F:lipopolysaccharide binding"/>
    <property type="evidence" value="ECO:0007669"/>
    <property type="project" value="TreeGrafter"/>
</dbReference>
<dbReference type="GO" id="GO:0043165">
    <property type="term" value="P:Gram-negative-bacterium-type cell outer membrane assembly"/>
    <property type="evidence" value="ECO:0007669"/>
    <property type="project" value="UniProtKB-UniRule"/>
</dbReference>
<dbReference type="GO" id="GO:0009279">
    <property type="term" value="C:cell outer membrane"/>
    <property type="evidence" value="ECO:0007669"/>
    <property type="project" value="UniProtKB-SubCell"/>
</dbReference>
<evidence type="ECO:0000313" key="11">
    <source>
        <dbReference type="Proteomes" id="UP001171299"/>
    </source>
</evidence>
<dbReference type="Proteomes" id="UP001171299">
    <property type="component" value="Unassembled WGS sequence"/>
</dbReference>
<reference evidence="9" key="2">
    <citation type="journal article" date="2020" name="Environ. Microbiol.">
        <title>The extreme plant-growth-promoting properties of Pantoea phytobeneficialis MSR2 revealed by functional and genomic analysis.</title>
        <authorList>
            <person name="Nascimento F.X."/>
            <person name="Hernandez A.G."/>
            <person name="Glick B.R."/>
            <person name="Rossi M.J."/>
        </authorList>
    </citation>
    <scope>NUCLEOTIDE SEQUENCE</scope>
    <source>
        <strain evidence="9">MSR2</strain>
    </source>
</reference>
<dbReference type="InterPro" id="IPR007485">
    <property type="entry name" value="LPS_assembly_LptE"/>
</dbReference>
<evidence type="ECO:0000313" key="10">
    <source>
        <dbReference type="Proteomes" id="UP000424872"/>
    </source>
</evidence>
<dbReference type="GO" id="GO:1990351">
    <property type="term" value="C:transporter complex"/>
    <property type="evidence" value="ECO:0007669"/>
    <property type="project" value="TreeGrafter"/>
</dbReference>
<gene>
    <name evidence="6 8" type="primary">lptE</name>
    <name evidence="9" type="ORF">CTZ24_05525</name>
    <name evidence="8" type="ORF">Q3404_16260</name>
</gene>
<comment type="function">
    <text evidence="6">Together with LptD, is involved in the assembly of lipopolysaccharide (LPS) at the surface of the outer membrane. Required for the proper assembly of LptD. Binds LPS and may serve as the LPS recognition site at the outer membrane.</text>
</comment>
<dbReference type="NCBIfam" id="NF008062">
    <property type="entry name" value="PRK10796.1"/>
    <property type="match status" value="1"/>
</dbReference>
<protein>
    <recommendedName>
        <fullName evidence="6">LPS-assembly lipoprotein LptE</fullName>
    </recommendedName>
</protein>
<keyword evidence="11" id="KW-1185">Reference proteome</keyword>
<name>A0AAP9H3M2_9GAMM</name>
<keyword evidence="4 6" id="KW-0998">Cell outer membrane</keyword>
<evidence type="ECO:0000256" key="5">
    <source>
        <dbReference type="ARBA" id="ARBA00023288"/>
    </source>
</evidence>
<dbReference type="EMBL" id="CP024636">
    <property type="protein sequence ID" value="QGR05897.1"/>
    <property type="molecule type" value="Genomic_DNA"/>
</dbReference>
<dbReference type="GO" id="GO:0015920">
    <property type="term" value="P:lipopolysaccharide transport"/>
    <property type="evidence" value="ECO:0007669"/>
    <property type="project" value="TreeGrafter"/>
</dbReference>
<evidence type="ECO:0000256" key="4">
    <source>
        <dbReference type="ARBA" id="ARBA00023237"/>
    </source>
</evidence>
<accession>A0AAP9H3M2</accession>
<evidence type="ECO:0000256" key="7">
    <source>
        <dbReference type="SAM" id="MobiDB-lite"/>
    </source>
</evidence>